<dbReference type="GO" id="GO:0071816">
    <property type="term" value="P:tail-anchored membrane protein insertion into ER membrane"/>
    <property type="evidence" value="ECO:0007669"/>
    <property type="project" value="TreeGrafter"/>
</dbReference>
<evidence type="ECO:0000256" key="7">
    <source>
        <dbReference type="ARBA" id="ARBA00022840"/>
    </source>
</evidence>
<keyword evidence="3" id="KW-0963">Cytoplasm</keyword>
<dbReference type="SUPFAM" id="SSF52540">
    <property type="entry name" value="P-loop containing nucleoside triphosphate hydrolases"/>
    <property type="match status" value="1"/>
</dbReference>
<feature type="domain" description="ArsA/GET3 Anion-transporting ATPase-like" evidence="8">
    <location>
        <begin position="28"/>
        <end position="331"/>
    </location>
</feature>
<evidence type="ECO:0000256" key="2">
    <source>
        <dbReference type="ARBA" id="ARBA00022448"/>
    </source>
</evidence>
<evidence type="ECO:0000313" key="9">
    <source>
        <dbReference type="EMBL" id="KAI6648477.1"/>
    </source>
</evidence>
<dbReference type="CDD" id="cd02035">
    <property type="entry name" value="ArsA"/>
    <property type="match status" value="1"/>
</dbReference>
<evidence type="ECO:0000313" key="10">
    <source>
        <dbReference type="Proteomes" id="UP001165289"/>
    </source>
</evidence>
<keyword evidence="6" id="KW-0256">Endoplasmic reticulum</keyword>
<dbReference type="PANTHER" id="PTHR10803">
    <property type="entry name" value="ARSENICAL PUMP-DRIVING ATPASE ARSENITE-TRANSLOCATING ATPASE"/>
    <property type="match status" value="1"/>
</dbReference>
<proteinExistence type="inferred from homology"/>
<evidence type="ECO:0000256" key="1">
    <source>
        <dbReference type="ARBA" id="ARBA00011040"/>
    </source>
</evidence>
<dbReference type="Proteomes" id="UP001165289">
    <property type="component" value="Unassembled WGS sequence"/>
</dbReference>
<dbReference type="GO" id="GO:0043529">
    <property type="term" value="C:GET complex"/>
    <property type="evidence" value="ECO:0007669"/>
    <property type="project" value="TreeGrafter"/>
</dbReference>
<dbReference type="GO" id="GO:0005524">
    <property type="term" value="F:ATP binding"/>
    <property type="evidence" value="ECO:0007669"/>
    <property type="project" value="UniProtKB-KW"/>
</dbReference>
<name>A0AAV7JI42_9METZ</name>
<keyword evidence="10" id="KW-1185">Reference proteome</keyword>
<organism evidence="9 10">
    <name type="scientific">Oopsacas minuta</name>
    <dbReference type="NCBI Taxonomy" id="111878"/>
    <lineage>
        <taxon>Eukaryota</taxon>
        <taxon>Metazoa</taxon>
        <taxon>Porifera</taxon>
        <taxon>Hexactinellida</taxon>
        <taxon>Hexasterophora</taxon>
        <taxon>Lyssacinosida</taxon>
        <taxon>Leucopsacidae</taxon>
        <taxon>Oopsacas</taxon>
    </lineage>
</organism>
<comment type="caution">
    <text evidence="9">The sequence shown here is derived from an EMBL/GenBank/DDBJ whole genome shotgun (WGS) entry which is preliminary data.</text>
</comment>
<evidence type="ECO:0000256" key="4">
    <source>
        <dbReference type="ARBA" id="ARBA00022741"/>
    </source>
</evidence>
<keyword evidence="7" id="KW-0067">ATP-binding</keyword>
<evidence type="ECO:0000259" key="8">
    <source>
        <dbReference type="Pfam" id="PF02374"/>
    </source>
</evidence>
<dbReference type="EMBL" id="JAKMXF010000330">
    <property type="protein sequence ID" value="KAI6648477.1"/>
    <property type="molecule type" value="Genomic_DNA"/>
</dbReference>
<dbReference type="NCBIfam" id="TIGR00345">
    <property type="entry name" value="GET3_arsA_TRC40"/>
    <property type="match status" value="1"/>
</dbReference>
<dbReference type="FunFam" id="3.40.50.300:FF:001459">
    <property type="entry name" value="ATPase ASNA1 homolog"/>
    <property type="match status" value="1"/>
</dbReference>
<dbReference type="Gene3D" id="3.40.50.300">
    <property type="entry name" value="P-loop containing nucleotide triphosphate hydrolases"/>
    <property type="match status" value="1"/>
</dbReference>
<keyword evidence="2" id="KW-0813">Transport</keyword>
<dbReference type="InterPro" id="IPR027417">
    <property type="entry name" value="P-loop_NTPase"/>
</dbReference>
<dbReference type="InterPro" id="IPR016300">
    <property type="entry name" value="ATPase_ArsA/GET3"/>
</dbReference>
<dbReference type="GO" id="GO:0016887">
    <property type="term" value="F:ATP hydrolysis activity"/>
    <property type="evidence" value="ECO:0007669"/>
    <property type="project" value="InterPro"/>
</dbReference>
<comment type="similarity">
    <text evidence="1">Belongs to the arsA ATPase family.</text>
</comment>
<protein>
    <submittedName>
        <fullName evidence="9">ATPase asna1-like</fullName>
    </submittedName>
</protein>
<accession>A0AAV7JI42</accession>
<dbReference type="PANTHER" id="PTHR10803:SF3">
    <property type="entry name" value="ATPASE GET3"/>
    <property type="match status" value="1"/>
</dbReference>
<evidence type="ECO:0000256" key="6">
    <source>
        <dbReference type="ARBA" id="ARBA00022824"/>
    </source>
</evidence>
<keyword evidence="4" id="KW-0547">Nucleotide-binding</keyword>
<gene>
    <name evidence="9" type="ORF">LOD99_8109</name>
</gene>
<dbReference type="AlphaFoldDB" id="A0AAV7JI42"/>
<dbReference type="InterPro" id="IPR025723">
    <property type="entry name" value="ArsA/GET3_ATPase-like"/>
</dbReference>
<keyword evidence="5" id="KW-0378">Hydrolase</keyword>
<evidence type="ECO:0000256" key="5">
    <source>
        <dbReference type="ARBA" id="ARBA00022801"/>
    </source>
</evidence>
<dbReference type="Pfam" id="PF02374">
    <property type="entry name" value="ArsA_ATPase"/>
    <property type="match status" value="1"/>
</dbReference>
<reference evidence="9 10" key="1">
    <citation type="journal article" date="2023" name="BMC Biol.">
        <title>The compact genome of the sponge Oopsacas minuta (Hexactinellida) is lacking key metazoan core genes.</title>
        <authorList>
            <person name="Santini S."/>
            <person name="Schenkelaars Q."/>
            <person name="Jourda C."/>
            <person name="Duchesne M."/>
            <person name="Belahbib H."/>
            <person name="Rocher C."/>
            <person name="Selva M."/>
            <person name="Riesgo A."/>
            <person name="Vervoort M."/>
            <person name="Leys S.P."/>
            <person name="Kodjabachian L."/>
            <person name="Le Bivic A."/>
            <person name="Borchiellini C."/>
            <person name="Claverie J.M."/>
            <person name="Renard E."/>
        </authorList>
    </citation>
    <scope>NUCLEOTIDE SEQUENCE [LARGE SCALE GENOMIC DNA]</scope>
    <source>
        <strain evidence="9">SPO-2</strain>
    </source>
</reference>
<sequence length="345" mass="38209">MATANPDGEDEFFDLASNIHQLFTQNYKWIFVGGKGGVGKTTCSCALALLLTKFRENVLLISSDPAHNLSDAFDQKIGSEPTRVGGTSNLFAMEISTNINYDEFEQEFTSMGGAGGQTGIFKAVKSMFKEFVGSLPGLDEAMAFAEIMKLVTDLNFSVVVFDTAPTGHTLRFLSIPQSIQNGMSKGGVGMIMQHVLPSLGFSQGDLQSKLNENMPIIEKINEEFKDKTKTTFVCVCIAEFLSVYETERLIQALTRNKMGVQHIIVNQLLVPLKDSSGNHICSKCSSRYKIQHKYLEQVHDLYEDYNIIEVPLMDYEVRGIANVQTFSQLLMDGTKIFSQDQPASS</sequence>
<evidence type="ECO:0000256" key="3">
    <source>
        <dbReference type="ARBA" id="ARBA00022490"/>
    </source>
</evidence>